<dbReference type="SUPFAM" id="SSF140931">
    <property type="entry name" value="Fic-like"/>
    <property type="match status" value="1"/>
</dbReference>
<dbReference type="Gene3D" id="1.10.3290.10">
    <property type="entry name" value="Fido-like domain"/>
    <property type="match status" value="1"/>
</dbReference>
<dbReference type="InterPro" id="IPR026287">
    <property type="entry name" value="SoFic-like"/>
</dbReference>
<reference evidence="3" key="1">
    <citation type="journal article" date="2019" name="Int. J. Syst. Evol. Microbiol.">
        <title>The Global Catalogue of Microorganisms (GCM) 10K type strain sequencing project: providing services to taxonomists for standard genome sequencing and annotation.</title>
        <authorList>
            <consortium name="The Broad Institute Genomics Platform"/>
            <consortium name="The Broad Institute Genome Sequencing Center for Infectious Disease"/>
            <person name="Wu L."/>
            <person name="Ma J."/>
        </authorList>
    </citation>
    <scope>NUCLEOTIDE SEQUENCE [LARGE SCALE GENOMIC DNA]</scope>
    <source>
        <strain evidence="3">JCM 18054</strain>
    </source>
</reference>
<evidence type="ECO:0000259" key="1">
    <source>
        <dbReference type="PROSITE" id="PS51459"/>
    </source>
</evidence>
<organism evidence="2 3">
    <name type="scientific">Amycolatopsis dongchuanensis</name>
    <dbReference type="NCBI Taxonomy" id="1070866"/>
    <lineage>
        <taxon>Bacteria</taxon>
        <taxon>Bacillati</taxon>
        <taxon>Actinomycetota</taxon>
        <taxon>Actinomycetes</taxon>
        <taxon>Pseudonocardiales</taxon>
        <taxon>Pseudonocardiaceae</taxon>
        <taxon>Amycolatopsis</taxon>
    </lineage>
</organism>
<dbReference type="PIRSF" id="PIRSF038925">
    <property type="entry name" value="AMP-prot_trans"/>
    <property type="match status" value="1"/>
</dbReference>
<keyword evidence="3" id="KW-1185">Reference proteome</keyword>
<comment type="caution">
    <text evidence="2">The sequence shown here is derived from an EMBL/GenBank/DDBJ whole genome shotgun (WGS) entry which is preliminary data.</text>
</comment>
<dbReference type="InterPro" id="IPR040198">
    <property type="entry name" value="Fido_containing"/>
</dbReference>
<dbReference type="Pfam" id="PF02661">
    <property type="entry name" value="Fic"/>
    <property type="match status" value="1"/>
</dbReference>
<dbReference type="InterPro" id="IPR003812">
    <property type="entry name" value="Fido"/>
</dbReference>
<evidence type="ECO:0000313" key="3">
    <source>
        <dbReference type="Proteomes" id="UP001500192"/>
    </source>
</evidence>
<dbReference type="PANTHER" id="PTHR13504:SF38">
    <property type="entry name" value="FIDO DOMAIN-CONTAINING PROTEIN"/>
    <property type="match status" value="1"/>
</dbReference>
<protein>
    <submittedName>
        <fullName evidence="2">Fic family protein</fullName>
    </submittedName>
</protein>
<dbReference type="InterPro" id="IPR025758">
    <property type="entry name" value="Fic/DOC_N"/>
</dbReference>
<dbReference type="PANTHER" id="PTHR13504">
    <property type="entry name" value="FIDO DOMAIN-CONTAINING PROTEIN DDB_G0283145"/>
    <property type="match status" value="1"/>
</dbReference>
<sequence length="387" mass="43648">MYPASMDPARFVAPEFGRPVKKPGDKWAFWYFEPADLPRYLDLSLDTVLALSRADAALGRLSGVGRLLSNPGILVQPYQRREAVASSRIEGTEASLSDVLQAEAAVEPTESDDIAEVFNYQRALNEGIRLLESLPISTRLIREIHAILLSGVRGQEKRPGELRTSPVWIGSPTDSPDTAVFVPPLPELLGDHLKDWENFVHEDDKLPILIKCALMHYQFETIHPFLDGNGRIGRLLITLLLIEKKVLELPLLYVSAYMETNRQEYYDRLQAVRERGEVQEWIQFFLTAVYRQATDAEERAGRLVELRESYRSMLAGTKSRAVEVVDLLFSNPFVTVKRVETNLGITNQGARNLLTSIEEKGILRKIGSVGRGGRIFWLAEDIYQIVG</sequence>
<dbReference type="Pfam" id="PF13784">
    <property type="entry name" value="Fic_N"/>
    <property type="match status" value="1"/>
</dbReference>
<accession>A0ABP9PQY0</accession>
<dbReference type="PROSITE" id="PS51459">
    <property type="entry name" value="FIDO"/>
    <property type="match status" value="1"/>
</dbReference>
<evidence type="ECO:0000313" key="2">
    <source>
        <dbReference type="EMBL" id="GAA5150739.1"/>
    </source>
</evidence>
<proteinExistence type="predicted"/>
<dbReference type="EMBL" id="BAABIB010000002">
    <property type="protein sequence ID" value="GAA5150739.1"/>
    <property type="molecule type" value="Genomic_DNA"/>
</dbReference>
<feature type="domain" description="Fido" evidence="1">
    <location>
        <begin position="136"/>
        <end position="287"/>
    </location>
</feature>
<gene>
    <name evidence="2" type="ORF">GCM10023214_00540</name>
</gene>
<dbReference type="Proteomes" id="UP001500192">
    <property type="component" value="Unassembled WGS sequence"/>
</dbReference>
<name>A0ABP9PQY0_9PSEU</name>
<dbReference type="InterPro" id="IPR036597">
    <property type="entry name" value="Fido-like_dom_sf"/>
</dbReference>